<comment type="cofactor">
    <cofactor evidence="1">
        <name>heme</name>
        <dbReference type="ChEBI" id="CHEBI:30413"/>
    </cofactor>
</comment>
<protein>
    <submittedName>
        <fullName evidence="12">Cytochrome P450</fullName>
    </submittedName>
</protein>
<evidence type="ECO:0000256" key="7">
    <source>
        <dbReference type="ARBA" id="ARBA00022989"/>
    </source>
</evidence>
<evidence type="ECO:0000256" key="11">
    <source>
        <dbReference type="ARBA" id="ARBA00023136"/>
    </source>
</evidence>
<keyword evidence="4" id="KW-0349">Heme</keyword>
<accession>A0ABR4IHH7</accession>
<dbReference type="Proteomes" id="UP001610335">
    <property type="component" value="Unassembled WGS sequence"/>
</dbReference>
<dbReference type="InterPro" id="IPR036396">
    <property type="entry name" value="Cyt_P450_sf"/>
</dbReference>
<keyword evidence="6" id="KW-0479">Metal-binding</keyword>
<keyword evidence="8" id="KW-0560">Oxidoreductase</keyword>
<dbReference type="SUPFAM" id="SSF48264">
    <property type="entry name" value="Cytochrome P450"/>
    <property type="match status" value="1"/>
</dbReference>
<dbReference type="PANTHER" id="PTHR46206:SF5">
    <property type="entry name" value="P450, PUTATIVE (EUROFUNG)-RELATED"/>
    <property type="match status" value="1"/>
</dbReference>
<dbReference type="Pfam" id="PF00067">
    <property type="entry name" value="p450"/>
    <property type="match status" value="1"/>
</dbReference>
<dbReference type="InterPro" id="IPR001128">
    <property type="entry name" value="Cyt_P450"/>
</dbReference>
<comment type="similarity">
    <text evidence="3">Belongs to the cytochrome P450 family.</text>
</comment>
<keyword evidence="9" id="KW-0408">Iron</keyword>
<evidence type="ECO:0000256" key="2">
    <source>
        <dbReference type="ARBA" id="ARBA00004370"/>
    </source>
</evidence>
<evidence type="ECO:0000256" key="6">
    <source>
        <dbReference type="ARBA" id="ARBA00022723"/>
    </source>
</evidence>
<keyword evidence="11" id="KW-0472">Membrane</keyword>
<reference evidence="12 13" key="1">
    <citation type="submission" date="2024-07" db="EMBL/GenBank/DDBJ databases">
        <title>Section-level genome sequencing and comparative genomics of Aspergillus sections Usti and Cavernicolus.</title>
        <authorList>
            <consortium name="Lawrence Berkeley National Laboratory"/>
            <person name="Nybo J.L."/>
            <person name="Vesth T.C."/>
            <person name="Theobald S."/>
            <person name="Frisvad J.C."/>
            <person name="Larsen T.O."/>
            <person name="Kjaerboelling I."/>
            <person name="Rothschild-Mancinelli K."/>
            <person name="Lyhne E.K."/>
            <person name="Kogle M.E."/>
            <person name="Barry K."/>
            <person name="Clum A."/>
            <person name="Na H."/>
            <person name="Ledsgaard L."/>
            <person name="Lin J."/>
            <person name="Lipzen A."/>
            <person name="Kuo A."/>
            <person name="Riley R."/>
            <person name="Mondo S."/>
            <person name="LaButti K."/>
            <person name="Haridas S."/>
            <person name="Pangalinan J."/>
            <person name="Salamov A.A."/>
            <person name="Simmons B.A."/>
            <person name="Magnuson J.K."/>
            <person name="Chen J."/>
            <person name="Drula E."/>
            <person name="Henrissat B."/>
            <person name="Wiebenga A."/>
            <person name="Lubbers R.J."/>
            <person name="Gomes A.C."/>
            <person name="Makela M.R."/>
            <person name="Stajich J."/>
            <person name="Grigoriev I.V."/>
            <person name="Mortensen U.H."/>
            <person name="De vries R.P."/>
            <person name="Baker S.E."/>
            <person name="Andersen M.R."/>
        </authorList>
    </citation>
    <scope>NUCLEOTIDE SEQUENCE [LARGE SCALE GENOMIC DNA]</scope>
    <source>
        <strain evidence="12 13">CBS 600.67</strain>
    </source>
</reference>
<evidence type="ECO:0000256" key="5">
    <source>
        <dbReference type="ARBA" id="ARBA00022692"/>
    </source>
</evidence>
<sequence>MDILRKSTITPLEGLSRIAQQQPQLSAITFGAILSIVIYLLSKPDPYNLRKVPVVKHPRILDVYRSGSLWRFFLPRILPYVKEGYYKYSKNGKPFKIWSMGFQRWIYVLPAKYLARIKNIGVTELSFQHFVGEVLSPEFSTGHFDNFEIQVASKLVNGNLSEIKPLIQIRTDEYLQQDIGDTHGEWKTFNGRALCLDMMKYVSGRVVFGANLADNKTFTNSMERYTRNVIPSGLLPRFLNLGPLRKYFVYLVHLTQRHRLATATHYVTEEIAERKRLGLLSEDEKPVDCIQWAMDQDIPDDAKTPENIAHRLLHLSVAIIDTPALAMMNQLYDIASYVDCLDELRAEITECLAEAGGGWNERAMSKMRKFDSFMQESFRHNPGLLALTGWRIVTSDTFRFDETFVLPKGKTIVFPSICIAHDPDIHPDPAKFDPLRFYKIKEEDRKASSSSIHKDIRTEWLMFGYGRQACPGRFYSLRLLKTIIGELILRYDIRYAGGDRPRPDSVDLDPIFLADTSIDLEFRSRGRGSG</sequence>
<evidence type="ECO:0000256" key="8">
    <source>
        <dbReference type="ARBA" id="ARBA00023002"/>
    </source>
</evidence>
<evidence type="ECO:0000256" key="9">
    <source>
        <dbReference type="ARBA" id="ARBA00023004"/>
    </source>
</evidence>
<evidence type="ECO:0000313" key="13">
    <source>
        <dbReference type="Proteomes" id="UP001610335"/>
    </source>
</evidence>
<proteinExistence type="inferred from homology"/>
<comment type="subcellular location">
    <subcellularLocation>
        <location evidence="2">Membrane</location>
    </subcellularLocation>
</comment>
<evidence type="ECO:0000313" key="12">
    <source>
        <dbReference type="EMBL" id="KAL2827215.1"/>
    </source>
</evidence>
<dbReference type="PRINTS" id="PR00465">
    <property type="entry name" value="EP450IV"/>
</dbReference>
<organism evidence="12 13">
    <name type="scientific">Aspergillus cavernicola</name>
    <dbReference type="NCBI Taxonomy" id="176166"/>
    <lineage>
        <taxon>Eukaryota</taxon>
        <taxon>Fungi</taxon>
        <taxon>Dikarya</taxon>
        <taxon>Ascomycota</taxon>
        <taxon>Pezizomycotina</taxon>
        <taxon>Eurotiomycetes</taxon>
        <taxon>Eurotiomycetidae</taxon>
        <taxon>Eurotiales</taxon>
        <taxon>Aspergillaceae</taxon>
        <taxon>Aspergillus</taxon>
        <taxon>Aspergillus subgen. Nidulantes</taxon>
    </lineage>
</organism>
<evidence type="ECO:0000256" key="10">
    <source>
        <dbReference type="ARBA" id="ARBA00023033"/>
    </source>
</evidence>
<keyword evidence="5" id="KW-0812">Transmembrane</keyword>
<dbReference type="PANTHER" id="PTHR46206">
    <property type="entry name" value="CYTOCHROME P450"/>
    <property type="match status" value="1"/>
</dbReference>
<keyword evidence="10" id="KW-0503">Monooxygenase</keyword>
<keyword evidence="13" id="KW-1185">Reference proteome</keyword>
<name>A0ABR4IHH7_9EURO</name>
<evidence type="ECO:0000256" key="4">
    <source>
        <dbReference type="ARBA" id="ARBA00022617"/>
    </source>
</evidence>
<comment type="caution">
    <text evidence="12">The sequence shown here is derived from an EMBL/GenBank/DDBJ whole genome shotgun (WGS) entry which is preliminary data.</text>
</comment>
<gene>
    <name evidence="12" type="ORF">BDW59DRAFT_160504</name>
</gene>
<dbReference type="CDD" id="cd11041">
    <property type="entry name" value="CYP503A1-like"/>
    <property type="match status" value="1"/>
</dbReference>
<dbReference type="EMBL" id="JBFXLS010000026">
    <property type="protein sequence ID" value="KAL2827215.1"/>
    <property type="molecule type" value="Genomic_DNA"/>
</dbReference>
<dbReference type="Gene3D" id="1.10.630.10">
    <property type="entry name" value="Cytochrome P450"/>
    <property type="match status" value="1"/>
</dbReference>
<dbReference type="InterPro" id="IPR002403">
    <property type="entry name" value="Cyt_P450_E_grp-IV"/>
</dbReference>
<keyword evidence="7" id="KW-1133">Transmembrane helix</keyword>
<evidence type="ECO:0000256" key="3">
    <source>
        <dbReference type="ARBA" id="ARBA00010617"/>
    </source>
</evidence>
<evidence type="ECO:0000256" key="1">
    <source>
        <dbReference type="ARBA" id="ARBA00001971"/>
    </source>
</evidence>